<feature type="signal peptide" evidence="2">
    <location>
        <begin position="1"/>
        <end position="26"/>
    </location>
</feature>
<comment type="similarity">
    <text evidence="1">Belongs to the UPF0065 (bug) family.</text>
</comment>
<proteinExistence type="inferred from homology"/>
<evidence type="ECO:0000313" key="3">
    <source>
        <dbReference type="EMBL" id="PMR76477.1"/>
    </source>
</evidence>
<dbReference type="Gene3D" id="3.40.190.150">
    <property type="entry name" value="Bordetella uptake gene, domain 1"/>
    <property type="match status" value="1"/>
</dbReference>
<reference evidence="3 4" key="1">
    <citation type="submission" date="2018-01" db="EMBL/GenBank/DDBJ databases">
        <title>Halomonas endophytica sp. nov., isolated from storage liquid in the stems of Populus euphratica.</title>
        <authorList>
            <person name="Chen C."/>
        </authorList>
    </citation>
    <scope>NUCLEOTIDE SEQUENCE [LARGE SCALE GENOMIC DNA]</scope>
    <source>
        <strain evidence="3 4">MC28</strain>
    </source>
</reference>
<evidence type="ECO:0008006" key="5">
    <source>
        <dbReference type="Google" id="ProtNLM"/>
    </source>
</evidence>
<accession>A0A2N7U7R8</accession>
<dbReference type="Pfam" id="PF03401">
    <property type="entry name" value="TctC"/>
    <property type="match status" value="1"/>
</dbReference>
<dbReference type="PANTHER" id="PTHR42928">
    <property type="entry name" value="TRICARBOXYLATE-BINDING PROTEIN"/>
    <property type="match status" value="1"/>
</dbReference>
<organism evidence="3 4">
    <name type="scientific">Billgrantia endophytica</name>
    <dbReference type="NCBI Taxonomy" id="2033802"/>
    <lineage>
        <taxon>Bacteria</taxon>
        <taxon>Pseudomonadati</taxon>
        <taxon>Pseudomonadota</taxon>
        <taxon>Gammaproteobacteria</taxon>
        <taxon>Oceanospirillales</taxon>
        <taxon>Halomonadaceae</taxon>
        <taxon>Billgrantia</taxon>
    </lineage>
</organism>
<dbReference type="EMBL" id="PNRF01000012">
    <property type="protein sequence ID" value="PMR76477.1"/>
    <property type="molecule type" value="Genomic_DNA"/>
</dbReference>
<sequence>MKFKHWIVASTMSLVVGGLTASAAHAQHYPQRPVTIVVPFAPGGSTDALARIVAEGLSNELGQRVVVANRPGAGGNIGMTAVANARPDGYTLVLVSSSLVINPSLYGSVSYDPVESFAPISYVASAPSIWVANAGIGVESAQEMLERMASGEMPYYGSPGIGTAQHLAGELLAHYADISLEHVPYNGAGPAVAGMVAGDVPSGFSSLPGVQSQIDDGLLTPLAITTLQRSEQLPEVPTFDEIGLEGYEVDHLQGLLAPSDTPEEIVGIIHDALVEFMNSAETSSRIAGLGFVPVVSTPREFAEQIAEQVEKWSEIIGAAGISVQ</sequence>
<evidence type="ECO:0000256" key="1">
    <source>
        <dbReference type="ARBA" id="ARBA00006987"/>
    </source>
</evidence>
<comment type="caution">
    <text evidence="3">The sequence shown here is derived from an EMBL/GenBank/DDBJ whole genome shotgun (WGS) entry which is preliminary data.</text>
</comment>
<dbReference type="RefSeq" id="WP_102652381.1">
    <property type="nucleotide sequence ID" value="NZ_PNRF01000012.1"/>
</dbReference>
<dbReference type="CDD" id="cd13578">
    <property type="entry name" value="PBP2_Bug27"/>
    <property type="match status" value="1"/>
</dbReference>
<evidence type="ECO:0000256" key="2">
    <source>
        <dbReference type="SAM" id="SignalP"/>
    </source>
</evidence>
<dbReference type="Gene3D" id="3.40.190.10">
    <property type="entry name" value="Periplasmic binding protein-like II"/>
    <property type="match status" value="1"/>
</dbReference>
<dbReference type="OrthoDB" id="5171643at2"/>
<feature type="chain" id="PRO_5014763359" description="Tripartite tricarboxylate transporter substrate binding protein" evidence="2">
    <location>
        <begin position="27"/>
        <end position="324"/>
    </location>
</feature>
<dbReference type="AlphaFoldDB" id="A0A2N7U7R8"/>
<dbReference type="Proteomes" id="UP000235803">
    <property type="component" value="Unassembled WGS sequence"/>
</dbReference>
<protein>
    <recommendedName>
        <fullName evidence="5">Tripartite tricarboxylate transporter substrate binding protein</fullName>
    </recommendedName>
</protein>
<gene>
    <name evidence="3" type="ORF">C1H69_05385</name>
</gene>
<dbReference type="PIRSF" id="PIRSF017082">
    <property type="entry name" value="YflP"/>
    <property type="match status" value="1"/>
</dbReference>
<dbReference type="PANTHER" id="PTHR42928:SF5">
    <property type="entry name" value="BLR1237 PROTEIN"/>
    <property type="match status" value="1"/>
</dbReference>
<keyword evidence="4" id="KW-1185">Reference proteome</keyword>
<evidence type="ECO:0000313" key="4">
    <source>
        <dbReference type="Proteomes" id="UP000235803"/>
    </source>
</evidence>
<keyword evidence="2" id="KW-0732">Signal</keyword>
<dbReference type="InterPro" id="IPR005064">
    <property type="entry name" value="BUG"/>
</dbReference>
<name>A0A2N7U7R8_9GAMM</name>
<dbReference type="InterPro" id="IPR042100">
    <property type="entry name" value="Bug_dom1"/>
</dbReference>